<dbReference type="PANTHER" id="PTHR33776">
    <property type="entry name" value="ENDO/EXONUCLEASE/PHOSPHATASE DOMAIN-CONTAINING PROTEIN"/>
    <property type="match status" value="1"/>
</dbReference>
<organism evidence="4 5">
    <name type="scientific">Arctia plantaginis</name>
    <name type="common">Wood tiger moth</name>
    <name type="synonym">Phalaena plantaginis</name>
    <dbReference type="NCBI Taxonomy" id="874455"/>
    <lineage>
        <taxon>Eukaryota</taxon>
        <taxon>Metazoa</taxon>
        <taxon>Ecdysozoa</taxon>
        <taxon>Arthropoda</taxon>
        <taxon>Hexapoda</taxon>
        <taxon>Insecta</taxon>
        <taxon>Pterygota</taxon>
        <taxon>Neoptera</taxon>
        <taxon>Endopterygota</taxon>
        <taxon>Lepidoptera</taxon>
        <taxon>Glossata</taxon>
        <taxon>Ditrysia</taxon>
        <taxon>Noctuoidea</taxon>
        <taxon>Erebidae</taxon>
        <taxon>Arctiinae</taxon>
        <taxon>Arctia</taxon>
    </lineage>
</organism>
<gene>
    <name evidence="4" type="ORF">APLA_LOCUS15183</name>
</gene>
<dbReference type="SUPFAM" id="SSF56219">
    <property type="entry name" value="DNase I-like"/>
    <property type="match status" value="1"/>
</dbReference>
<evidence type="ECO:0000259" key="3">
    <source>
        <dbReference type="Pfam" id="PF03372"/>
    </source>
</evidence>
<sequence length="467" mass="53058">MTNNYTVAELDSIGINCHLIGTPEEYHTAIPLNHNFKVITYNIRSINKNFDSFIVTLHRLKTSFDVIVFTECWLDENTVVPHLPSYTYYFTKKKINQNSGVIEYVRETLGVCVSEPELQDANCLQLTLDKGITILGVYRPPSFLNFSNFFSSLDQVLKSISNRNTRLILLGDINIDLLLSTSTQDLVYQCLTSEHGLFPAITKPTRGNRCLDHIFVNTTQGTTGVVCSSDVTDHYIAILGMATTKNPETNCNRNVLTRDVEAIKKELLHEDWAALLDNVDINQARNKRKRSEDLSNEIVEMRKEMAQMLTLMKSVDSNQKQFMERITVDMTSIKEKMSDIKSTISAITTEQVAMNSDIITLRNKENILQKSIDKMQLKVEKLTSAGSQPADIPEPVSTNKEDRNAADKLEVIKNNKILMSGTYKHDEIGKVYQRQKRPTKVCFNSTDAAKTKSPTQMLRFRSVYMNK</sequence>
<comment type="caution">
    <text evidence="4">The sequence shown here is derived from an EMBL/GenBank/DDBJ whole genome shotgun (WGS) entry which is preliminary data.</text>
</comment>
<dbReference type="Pfam" id="PF03372">
    <property type="entry name" value="Exo_endo_phos"/>
    <property type="match status" value="1"/>
</dbReference>
<dbReference type="EMBL" id="CADEBD010000424">
    <property type="protein sequence ID" value="CAB3255261.1"/>
    <property type="molecule type" value="Genomic_DNA"/>
</dbReference>
<proteinExistence type="predicted"/>
<name>A0A8S1B6K6_ARCPL</name>
<evidence type="ECO:0000313" key="5">
    <source>
        <dbReference type="Proteomes" id="UP000494256"/>
    </source>
</evidence>
<dbReference type="Gene3D" id="3.60.10.10">
    <property type="entry name" value="Endonuclease/exonuclease/phosphatase"/>
    <property type="match status" value="1"/>
</dbReference>
<dbReference type="InterPro" id="IPR005135">
    <property type="entry name" value="Endo/exonuclease/phosphatase"/>
</dbReference>
<dbReference type="AlphaFoldDB" id="A0A8S1B6K6"/>
<evidence type="ECO:0000313" key="4">
    <source>
        <dbReference type="EMBL" id="CAB3255261.1"/>
    </source>
</evidence>
<dbReference type="InterPro" id="IPR036691">
    <property type="entry name" value="Endo/exonu/phosph_ase_sf"/>
</dbReference>
<keyword evidence="1" id="KW-0175">Coiled coil</keyword>
<accession>A0A8S1B6K6</accession>
<feature type="domain" description="Endonuclease/exonuclease/phosphatase" evidence="3">
    <location>
        <begin position="39"/>
        <end position="234"/>
    </location>
</feature>
<dbReference type="Proteomes" id="UP000494256">
    <property type="component" value="Unassembled WGS sequence"/>
</dbReference>
<dbReference type="PANTHER" id="PTHR33776:SF4">
    <property type="entry name" value="ENDONUCLEASE_EXONUCLEASE_PHOSPHATASE DOMAIN-CONTAINING PROTEIN"/>
    <property type="match status" value="1"/>
</dbReference>
<reference evidence="4 5" key="1">
    <citation type="submission" date="2020-04" db="EMBL/GenBank/DDBJ databases">
        <authorList>
            <person name="Wallbank WR R."/>
            <person name="Pardo Diaz C."/>
            <person name="Kozak K."/>
            <person name="Martin S."/>
            <person name="Jiggins C."/>
            <person name="Moest M."/>
            <person name="Warren A I."/>
            <person name="Byers J.R.P. K."/>
            <person name="Montejo-Kovacevich G."/>
            <person name="Yen C E."/>
        </authorList>
    </citation>
    <scope>NUCLEOTIDE SEQUENCE [LARGE SCALE GENOMIC DNA]</scope>
</reference>
<evidence type="ECO:0000256" key="2">
    <source>
        <dbReference type="SAM" id="MobiDB-lite"/>
    </source>
</evidence>
<feature type="region of interest" description="Disordered" evidence="2">
    <location>
        <begin position="384"/>
        <end position="403"/>
    </location>
</feature>
<evidence type="ECO:0000256" key="1">
    <source>
        <dbReference type="SAM" id="Coils"/>
    </source>
</evidence>
<protein>
    <recommendedName>
        <fullName evidence="3">Endonuclease/exonuclease/phosphatase domain-containing protein</fullName>
    </recommendedName>
</protein>
<feature type="coiled-coil region" evidence="1">
    <location>
        <begin position="284"/>
        <end position="311"/>
    </location>
</feature>
<dbReference type="GO" id="GO:0003824">
    <property type="term" value="F:catalytic activity"/>
    <property type="evidence" value="ECO:0007669"/>
    <property type="project" value="InterPro"/>
</dbReference>